<feature type="binding site" evidence="3">
    <location>
        <position position="68"/>
    </location>
    <ligand>
        <name>Mg(2+)</name>
        <dbReference type="ChEBI" id="CHEBI:18420"/>
    </ligand>
</feature>
<proteinExistence type="predicted"/>
<evidence type="ECO:0000256" key="1">
    <source>
        <dbReference type="PIRSR" id="PIRSR037599-1"/>
    </source>
</evidence>
<dbReference type="GO" id="GO:0008727">
    <property type="term" value="F:GDP-mannose mannosyl hydrolase activity"/>
    <property type="evidence" value="ECO:0007669"/>
    <property type="project" value="InterPro"/>
</dbReference>
<dbReference type="eggNOG" id="COG1051">
    <property type="taxonomic scope" value="Bacteria"/>
</dbReference>
<dbReference type="EMBL" id="CP000825">
    <property type="protein sequence ID" value="ABV51053.1"/>
    <property type="molecule type" value="Genomic_DNA"/>
</dbReference>
<feature type="binding site" evidence="3">
    <location>
        <position position="128"/>
    </location>
    <ligand>
        <name>Mg(2+)</name>
        <dbReference type="ChEBI" id="CHEBI:18420"/>
    </ligand>
</feature>
<sequence>MFLSSEDFENVISKVPMIAIDICILDNKKILLGYRKNPPAINHYFVPGGRIRKGETIEVAFKRILFEEIGGILKYEIDILKNLIGIYQHFYEDNFLGNKEFDSHYVVLAFKLVFDEIEILKIDNFNNQHSLQIWYEYLSESKNNINIHKYTRDYFSNNLLI</sequence>
<accession>A8G622</accession>
<evidence type="ECO:0000313" key="7">
    <source>
        <dbReference type="Proteomes" id="UP000002014"/>
    </source>
</evidence>
<evidence type="ECO:0000259" key="5">
    <source>
        <dbReference type="PROSITE" id="PS51462"/>
    </source>
</evidence>
<dbReference type="InterPro" id="IPR000086">
    <property type="entry name" value="NUDIX_hydrolase_dom"/>
</dbReference>
<protein>
    <recommendedName>
        <fullName evidence="5">Nudix hydrolase domain-containing protein</fullName>
    </recommendedName>
</protein>
<feature type="binding site" evidence="2">
    <location>
        <position position="8"/>
    </location>
    <ligand>
        <name>substrate</name>
    </ligand>
</feature>
<feature type="binding site" evidence="2">
    <location>
        <begin position="2"/>
        <end position="3"/>
    </location>
    <ligand>
        <name>substrate</name>
    </ligand>
</feature>
<dbReference type="PROSITE" id="PS51462">
    <property type="entry name" value="NUDIX"/>
    <property type="match status" value="1"/>
</dbReference>
<keyword evidence="3" id="KW-0460">Magnesium</keyword>
<dbReference type="InterPro" id="IPR015797">
    <property type="entry name" value="NUDIX_hydrolase-like_dom_sf"/>
</dbReference>
<dbReference type="GO" id="GO:0046872">
    <property type="term" value="F:metal ion binding"/>
    <property type="evidence" value="ECO:0007669"/>
    <property type="project" value="UniProtKB-KW"/>
</dbReference>
<comment type="cofactor">
    <cofactor evidence="3">
        <name>Mg(2+)</name>
        <dbReference type="ChEBI" id="CHEBI:18420"/>
    </cofactor>
    <text evidence="3">Binds 1 Mg(2+) ion per subunit.</text>
</comment>
<dbReference type="OrthoDB" id="542521at2"/>
<dbReference type="STRING" id="93060.P9215_14401"/>
<feature type="domain" description="Nudix hydrolase" evidence="5">
    <location>
        <begin position="15"/>
        <end position="160"/>
    </location>
</feature>
<name>A8G622_PROM2</name>
<dbReference type="RefSeq" id="WP_012008101.1">
    <property type="nucleotide sequence ID" value="NC_009840.1"/>
</dbReference>
<feature type="site" description="Critical for catalysis" evidence="1">
    <location>
        <position position="129"/>
    </location>
</feature>
<dbReference type="Gene3D" id="3.90.79.10">
    <property type="entry name" value="Nucleoside Triphosphate Pyrophosphohydrolase"/>
    <property type="match status" value="1"/>
</dbReference>
<evidence type="ECO:0000256" key="2">
    <source>
        <dbReference type="PIRSR" id="PIRSR037599-2"/>
    </source>
</evidence>
<dbReference type="InterPro" id="IPR033715">
    <property type="entry name" value="GDPMH"/>
</dbReference>
<keyword evidence="3" id="KW-0479">Metal-binding</keyword>
<reference evidence="6 7" key="1">
    <citation type="journal article" date="2007" name="PLoS Genet.">
        <title>Patterns and implications of gene gain and loss in the evolution of Prochlorococcus.</title>
        <authorList>
            <person name="Kettler G.C."/>
            <person name="Martiny A.C."/>
            <person name="Huang K."/>
            <person name="Zucker J."/>
            <person name="Coleman M.L."/>
            <person name="Rodrigue S."/>
            <person name="Chen F."/>
            <person name="Lapidus A."/>
            <person name="Ferriera S."/>
            <person name="Johnson J."/>
            <person name="Steglich C."/>
            <person name="Church G.M."/>
            <person name="Richardson P."/>
            <person name="Chisholm S.W."/>
        </authorList>
    </citation>
    <scope>NUCLEOTIDE SEQUENCE [LARGE SCALE GENOMIC DNA]</scope>
    <source>
        <strain evidence="6 7">MIT 9215</strain>
    </source>
</reference>
<feature type="short sequence motif" description="Nudix box" evidence="4">
    <location>
        <begin position="49"/>
        <end position="70"/>
    </location>
</feature>
<dbReference type="KEGG" id="pmh:P9215_14401"/>
<evidence type="ECO:0000256" key="3">
    <source>
        <dbReference type="PIRSR" id="PIRSR037599-3"/>
    </source>
</evidence>
<evidence type="ECO:0000256" key="4">
    <source>
        <dbReference type="PIRSR" id="PIRSR037599-4"/>
    </source>
</evidence>
<feature type="binding site" evidence="3">
    <location>
        <position position="48"/>
    </location>
    <ligand>
        <name>Mg(2+)</name>
        <dbReference type="ChEBI" id="CHEBI:18420"/>
    </ligand>
</feature>
<dbReference type="AlphaFoldDB" id="A8G622"/>
<dbReference type="HOGENOM" id="CLU_037162_12_0_3"/>
<organism evidence="6 7">
    <name type="scientific">Prochlorococcus marinus (strain MIT 9215)</name>
    <dbReference type="NCBI Taxonomy" id="93060"/>
    <lineage>
        <taxon>Bacteria</taxon>
        <taxon>Bacillati</taxon>
        <taxon>Cyanobacteriota</taxon>
        <taxon>Cyanophyceae</taxon>
        <taxon>Synechococcales</taxon>
        <taxon>Prochlorococcaceae</taxon>
        <taxon>Prochlorococcus</taxon>
    </lineage>
</organism>
<dbReference type="Pfam" id="PF00293">
    <property type="entry name" value="NUDIX"/>
    <property type="match status" value="1"/>
</dbReference>
<dbReference type="SUPFAM" id="SSF55811">
    <property type="entry name" value="Nudix"/>
    <property type="match status" value="1"/>
</dbReference>
<evidence type="ECO:0000313" key="6">
    <source>
        <dbReference type="EMBL" id="ABV51053.1"/>
    </source>
</evidence>
<feature type="binding site" evidence="2">
    <location>
        <position position="35"/>
    </location>
    <ligand>
        <name>substrate</name>
    </ligand>
</feature>
<dbReference type="PIRSF" id="PIRSF037599">
    <property type="entry name" value="GDPMH"/>
    <property type="match status" value="1"/>
</dbReference>
<gene>
    <name evidence="6" type="ordered locus">P9215_14401</name>
</gene>
<dbReference type="Proteomes" id="UP000002014">
    <property type="component" value="Chromosome"/>
</dbReference>